<keyword evidence="3" id="KW-1185">Reference proteome</keyword>
<evidence type="ECO:0000256" key="1">
    <source>
        <dbReference type="SAM" id="MobiDB-lite"/>
    </source>
</evidence>
<reference evidence="2 3" key="1">
    <citation type="journal article" date="2016" name="Sci. Rep.">
        <title>Metabolic traits of an uncultured archaeal lineage -MSBL1- from brine pools of the Red Sea.</title>
        <authorList>
            <person name="Mwirichia R."/>
            <person name="Alam I."/>
            <person name="Rashid M."/>
            <person name="Vinu M."/>
            <person name="Ba-Alawi W."/>
            <person name="Anthony Kamau A."/>
            <person name="Kamanda Ngugi D."/>
            <person name="Goker M."/>
            <person name="Klenk H.P."/>
            <person name="Bajic V."/>
            <person name="Stingl U."/>
        </authorList>
    </citation>
    <scope>NUCLEOTIDE SEQUENCE [LARGE SCALE GENOMIC DNA]</scope>
    <source>
        <strain evidence="2">SCGC-AAA259E19</strain>
    </source>
</reference>
<gene>
    <name evidence="2" type="ORF">AKJ65_01190</name>
</gene>
<evidence type="ECO:0000313" key="3">
    <source>
        <dbReference type="Proteomes" id="UP000070284"/>
    </source>
</evidence>
<evidence type="ECO:0000313" key="2">
    <source>
        <dbReference type="EMBL" id="KXA95676.1"/>
    </source>
</evidence>
<accession>A0A133UNE0</accession>
<dbReference type="Proteomes" id="UP000070284">
    <property type="component" value="Unassembled WGS sequence"/>
</dbReference>
<dbReference type="EMBL" id="LHXO01000009">
    <property type="protein sequence ID" value="KXA95676.1"/>
    <property type="molecule type" value="Genomic_DNA"/>
</dbReference>
<name>A0A133UNE0_9EURY</name>
<dbReference type="AlphaFoldDB" id="A0A133UNE0"/>
<protein>
    <submittedName>
        <fullName evidence="2">Uncharacterized protein</fullName>
    </submittedName>
</protein>
<feature type="region of interest" description="Disordered" evidence="1">
    <location>
        <begin position="20"/>
        <end position="40"/>
    </location>
</feature>
<sequence>MTELEDYSSGDVLEGVKEKERLLEKIDGPEGDEVREELERREEGAEKRHFFADLDVLESLVEKSRVIAIGPRACLEIHEDCSRPERAVFLDELAEALVEKGKAEKATEKEAMNVLREGKRKGHSHVVSIVSGKPMELCNTCSCCCILRKLEKVGIKCISEKPPSPLRD</sequence>
<comment type="caution">
    <text evidence="2">The sequence shown here is derived from an EMBL/GenBank/DDBJ whole genome shotgun (WGS) entry which is preliminary data.</text>
</comment>
<organism evidence="2 3">
    <name type="scientific">candidate division MSBL1 archaeon SCGC-AAA259E19</name>
    <dbReference type="NCBI Taxonomy" id="1698264"/>
    <lineage>
        <taxon>Archaea</taxon>
        <taxon>Methanobacteriati</taxon>
        <taxon>Methanobacteriota</taxon>
        <taxon>candidate division MSBL1</taxon>
    </lineage>
</organism>
<proteinExistence type="predicted"/>